<dbReference type="InterPro" id="IPR036322">
    <property type="entry name" value="WD40_repeat_dom_sf"/>
</dbReference>
<dbReference type="SUPFAM" id="SSF50978">
    <property type="entry name" value="WD40 repeat-like"/>
    <property type="match status" value="1"/>
</dbReference>
<keyword evidence="2" id="KW-0132">Cell division</keyword>
<gene>
    <name evidence="7" type="ORF">C5167_000707</name>
</gene>
<feature type="compositionally biased region" description="Polar residues" evidence="6">
    <location>
        <begin position="178"/>
        <end position="189"/>
    </location>
</feature>
<dbReference type="GO" id="GO:1990757">
    <property type="term" value="F:ubiquitin ligase activator activity"/>
    <property type="evidence" value="ECO:0007669"/>
    <property type="project" value="TreeGrafter"/>
</dbReference>
<dbReference type="Gene3D" id="2.130.10.10">
    <property type="entry name" value="YVTN repeat-like/Quinoprotein amine dehydrogenase"/>
    <property type="match status" value="1"/>
</dbReference>
<dbReference type="GO" id="GO:0005680">
    <property type="term" value="C:anaphase-promoting complex"/>
    <property type="evidence" value="ECO:0007669"/>
    <property type="project" value="TreeGrafter"/>
</dbReference>
<sequence length="570" mass="62718">MSEQPIRNWAAANIEYEVENTGMDERPGAVALEKQRSSTTKPRIQLSMAGEQNKFWANEIVSIAVDARPIAVALKKQRDEDGDMLDAEDHWLPTNSGEDADVLDDDGKGDMQIAEDQSLSSNCDEDSDILDVDGNGGDMQILREHSLPTNSEKVACSSRRRNRETVRGQVTDPRRESNNGNCISNGQGSTSRRSGAYLLLDRFIPNRSAMDFDYAHYMLMEAKKGKENPVASSPAKEAYRTRILAFKNKPPTPAESLFPEIPSTSERTLDAPDIIDDYYLYTWLGSSNVLAIAVGNSVYLWEATDSSTSELMTVDEDTGPITNVSSVPDVQLWDSTSNKQLRTLRGGHESRVGAMDWNNHVVSTGGVDDQLLDASSNSPTQWLHRLKDHSAAIKALAWCPFQANLLAFGGGGGDRSDTERVHTFKVDVTTYSPLDGKTHDWPAGRLDSNLQTIAKIAAVCNGASVTQSGSQYIANGMPTEAALKVLVEKMGLPEGLDRSSSASDVLSCCKRWGVVERRIATLEFDRDRKSVGVIVKSSSGKNTLLVKDRVGCLHWCKLIRLKYEWVISDH</sequence>
<keyword evidence="1" id="KW-0853">WD repeat</keyword>
<dbReference type="PANTHER" id="PTHR19918">
    <property type="entry name" value="CELL DIVISION CYCLE 20 CDC20 FIZZY -RELATED"/>
    <property type="match status" value="1"/>
</dbReference>
<dbReference type="GO" id="GO:1905786">
    <property type="term" value="P:positive regulation of anaphase-promoting complex-dependent catabolic process"/>
    <property type="evidence" value="ECO:0007669"/>
    <property type="project" value="TreeGrafter"/>
</dbReference>
<evidence type="ECO:0000256" key="4">
    <source>
        <dbReference type="ARBA" id="ARBA00022776"/>
    </source>
</evidence>
<keyword evidence="3" id="KW-0677">Repeat</keyword>
<dbReference type="InterPro" id="IPR015943">
    <property type="entry name" value="WD40/YVTN_repeat-like_dom_sf"/>
</dbReference>
<dbReference type="GO" id="GO:0010997">
    <property type="term" value="F:anaphase-promoting complex binding"/>
    <property type="evidence" value="ECO:0007669"/>
    <property type="project" value="InterPro"/>
</dbReference>
<dbReference type="STRING" id="3469.A0A4Y7KTD9"/>
<dbReference type="GO" id="GO:0031145">
    <property type="term" value="P:anaphase-promoting complex-dependent catabolic process"/>
    <property type="evidence" value="ECO:0007669"/>
    <property type="project" value="TreeGrafter"/>
</dbReference>
<dbReference type="EMBL" id="CM010723">
    <property type="protein sequence ID" value="RZC76613.1"/>
    <property type="molecule type" value="Genomic_DNA"/>
</dbReference>
<evidence type="ECO:0000256" key="1">
    <source>
        <dbReference type="ARBA" id="ARBA00022574"/>
    </source>
</evidence>
<proteinExistence type="predicted"/>
<dbReference type="SUPFAM" id="SSF81660">
    <property type="entry name" value="Metal cation-transporting ATPase, ATP-binding domain N"/>
    <property type="match status" value="1"/>
</dbReference>
<feature type="region of interest" description="Disordered" evidence="6">
    <location>
        <begin position="134"/>
        <end position="189"/>
    </location>
</feature>
<evidence type="ECO:0000313" key="8">
    <source>
        <dbReference type="Proteomes" id="UP000316621"/>
    </source>
</evidence>
<evidence type="ECO:0000256" key="6">
    <source>
        <dbReference type="SAM" id="MobiDB-lite"/>
    </source>
</evidence>
<evidence type="ECO:0008006" key="9">
    <source>
        <dbReference type="Google" id="ProtNLM"/>
    </source>
</evidence>
<protein>
    <recommendedName>
        <fullName evidence="9">Anaphase-promoting complex subunit 4 WD40 domain-containing protein</fullName>
    </recommendedName>
</protein>
<evidence type="ECO:0000256" key="5">
    <source>
        <dbReference type="ARBA" id="ARBA00023306"/>
    </source>
</evidence>
<dbReference type="GO" id="GO:0000166">
    <property type="term" value="F:nucleotide binding"/>
    <property type="evidence" value="ECO:0007669"/>
    <property type="project" value="InterPro"/>
</dbReference>
<dbReference type="Proteomes" id="UP000316621">
    <property type="component" value="Chromosome 9"/>
</dbReference>
<dbReference type="Gramene" id="RZC76613">
    <property type="protein sequence ID" value="RZC76613"/>
    <property type="gene ID" value="C5167_000707"/>
</dbReference>
<dbReference type="Pfam" id="PF13246">
    <property type="entry name" value="Cation_ATPase"/>
    <property type="match status" value="1"/>
</dbReference>
<keyword evidence="5" id="KW-0131">Cell cycle</keyword>
<organism evidence="7 8">
    <name type="scientific">Papaver somniferum</name>
    <name type="common">Opium poppy</name>
    <dbReference type="NCBI Taxonomy" id="3469"/>
    <lineage>
        <taxon>Eukaryota</taxon>
        <taxon>Viridiplantae</taxon>
        <taxon>Streptophyta</taxon>
        <taxon>Embryophyta</taxon>
        <taxon>Tracheophyta</taxon>
        <taxon>Spermatophyta</taxon>
        <taxon>Magnoliopsida</taxon>
        <taxon>Ranunculales</taxon>
        <taxon>Papaveraceae</taxon>
        <taxon>Papaveroideae</taxon>
        <taxon>Papaver</taxon>
    </lineage>
</organism>
<evidence type="ECO:0000313" key="7">
    <source>
        <dbReference type="EMBL" id="RZC76613.1"/>
    </source>
</evidence>
<dbReference type="AlphaFoldDB" id="A0A4Y7KTD9"/>
<dbReference type="PANTHER" id="PTHR19918:SF8">
    <property type="entry name" value="FI02843P"/>
    <property type="match status" value="1"/>
</dbReference>
<dbReference type="InterPro" id="IPR033010">
    <property type="entry name" value="Cdc20/Fizzy"/>
</dbReference>
<dbReference type="Gene3D" id="3.40.1110.10">
    <property type="entry name" value="Calcium-transporting ATPase, cytoplasmic domain N"/>
    <property type="match status" value="1"/>
</dbReference>
<accession>A0A4Y7KTD9</accession>
<dbReference type="InterPro" id="IPR023299">
    <property type="entry name" value="ATPase_P-typ_cyto_dom_N"/>
</dbReference>
<evidence type="ECO:0000256" key="3">
    <source>
        <dbReference type="ARBA" id="ARBA00022737"/>
    </source>
</evidence>
<feature type="region of interest" description="Disordered" evidence="6">
    <location>
        <begin position="88"/>
        <end position="109"/>
    </location>
</feature>
<dbReference type="GO" id="GO:0051301">
    <property type="term" value="P:cell division"/>
    <property type="evidence" value="ECO:0007669"/>
    <property type="project" value="UniProtKB-KW"/>
</dbReference>
<keyword evidence="8" id="KW-1185">Reference proteome</keyword>
<name>A0A4Y7KTD9_PAPSO</name>
<keyword evidence="4" id="KW-0498">Mitosis</keyword>
<evidence type="ECO:0000256" key="2">
    <source>
        <dbReference type="ARBA" id="ARBA00022618"/>
    </source>
</evidence>
<reference evidence="7 8" key="1">
    <citation type="journal article" date="2018" name="Science">
        <title>The opium poppy genome and morphinan production.</title>
        <authorList>
            <person name="Guo L."/>
            <person name="Winzer T."/>
            <person name="Yang X."/>
            <person name="Li Y."/>
            <person name="Ning Z."/>
            <person name="He Z."/>
            <person name="Teodor R."/>
            <person name="Lu Y."/>
            <person name="Bowser T.A."/>
            <person name="Graham I.A."/>
            <person name="Ye K."/>
        </authorList>
    </citation>
    <scope>NUCLEOTIDE SEQUENCE [LARGE SCALE GENOMIC DNA]</scope>
    <source>
        <strain evidence="8">cv. HN1</strain>
        <tissue evidence="7">Leaves</tissue>
    </source>
</reference>